<gene>
    <name evidence="1" type="ORF">CathTA2_1465</name>
</gene>
<dbReference type="Gene3D" id="3.40.30.10">
    <property type="entry name" value="Glutaredoxin"/>
    <property type="match status" value="1"/>
</dbReference>
<protein>
    <submittedName>
        <fullName evidence="1">Uncharacterized protein</fullName>
    </submittedName>
</protein>
<evidence type="ECO:0000313" key="1">
    <source>
        <dbReference type="EMBL" id="EGL83022.1"/>
    </source>
</evidence>
<name>F5L6L5_CALTT</name>
<dbReference type="InterPro" id="IPR009910">
    <property type="entry name" value="DUF1450"/>
</dbReference>
<accession>F5L6L5</accession>
<dbReference type="EMBL" id="AFCE01000129">
    <property type="protein sequence ID" value="EGL83022.1"/>
    <property type="molecule type" value="Genomic_DNA"/>
</dbReference>
<dbReference type="eggNOG" id="COG4844">
    <property type="taxonomic scope" value="Bacteria"/>
</dbReference>
<dbReference type="Pfam" id="PF07293">
    <property type="entry name" value="DUF1450"/>
    <property type="match status" value="1"/>
</dbReference>
<comment type="caution">
    <text evidence="1">The sequence shown here is derived from an EMBL/GenBank/DDBJ whole genome shotgun (WGS) entry which is preliminary data.</text>
</comment>
<dbReference type="Proteomes" id="UP000010716">
    <property type="component" value="Unassembled WGS sequence"/>
</dbReference>
<reference evidence="1 2" key="1">
    <citation type="journal article" date="2011" name="J. Bacteriol.">
        <title>Draft genome sequence of the thermoalkaliphilic Caldalkalibacillus thermarum strain TA2.A1.</title>
        <authorList>
            <person name="Kalamorz F."/>
            <person name="Keis S."/>
            <person name="McMillan D.G."/>
            <person name="Olsson K."/>
            <person name="Stanton J.A."/>
            <person name="Stockwell P."/>
            <person name="Black M.A."/>
            <person name="Klingeman D.M."/>
            <person name="Land M.L."/>
            <person name="Han C.S."/>
            <person name="Martin S.L."/>
            <person name="Becher S.A."/>
            <person name="Peddie C.J."/>
            <person name="Morgan H.W."/>
            <person name="Matthies D."/>
            <person name="Preiss L."/>
            <person name="Meier T."/>
            <person name="Brown S.D."/>
            <person name="Cook G.M."/>
        </authorList>
    </citation>
    <scope>NUCLEOTIDE SEQUENCE [LARGE SCALE GENOMIC DNA]</scope>
    <source>
        <strain evidence="1 2">TA2.A1</strain>
    </source>
</reference>
<dbReference type="NCBIfam" id="NF010190">
    <property type="entry name" value="PRK13669.1"/>
    <property type="match status" value="1"/>
</dbReference>
<dbReference type="RefSeq" id="WP_007504418.1">
    <property type="nucleotide sequence ID" value="NZ_CP082237.1"/>
</dbReference>
<proteinExistence type="predicted"/>
<organism evidence="1 2">
    <name type="scientific">Caldalkalibacillus thermarum (strain TA2.A1)</name>
    <dbReference type="NCBI Taxonomy" id="986075"/>
    <lineage>
        <taxon>Bacteria</taxon>
        <taxon>Bacillati</taxon>
        <taxon>Bacillota</taxon>
        <taxon>Bacilli</taxon>
        <taxon>Bacillales</taxon>
        <taxon>Bacillaceae</taxon>
        <taxon>Caldalkalibacillus</taxon>
    </lineage>
</organism>
<dbReference type="AlphaFoldDB" id="F5L6L5"/>
<evidence type="ECO:0000313" key="2">
    <source>
        <dbReference type="Proteomes" id="UP000010716"/>
    </source>
</evidence>
<sequence length="82" mass="9294">MMRPIVEFCQTNLASGTQRVKEELEKDSNIDVVEYDCLGYCVDCASYPYALVNGKLVAGKSTKDLLNKIRAEIERQEEEMLS</sequence>